<evidence type="ECO:0000256" key="2">
    <source>
        <dbReference type="ARBA" id="ARBA00012513"/>
    </source>
</evidence>
<keyword evidence="18" id="KW-1185">Reference proteome</keyword>
<dbReference type="PROSITE" id="PS50290">
    <property type="entry name" value="PI3_4_KINASE_3"/>
    <property type="match status" value="1"/>
</dbReference>
<dbReference type="InterPro" id="IPR018936">
    <property type="entry name" value="PI3/4_kinase_CS"/>
</dbReference>
<evidence type="ECO:0000313" key="18">
    <source>
        <dbReference type="Proteomes" id="UP001329430"/>
    </source>
</evidence>
<evidence type="ECO:0000256" key="13">
    <source>
        <dbReference type="ARBA" id="ARBA00073111"/>
    </source>
</evidence>
<organism evidence="17 18">
    <name type="scientific">Pyrocoelia pectoralis</name>
    <dbReference type="NCBI Taxonomy" id="417401"/>
    <lineage>
        <taxon>Eukaryota</taxon>
        <taxon>Metazoa</taxon>
        <taxon>Ecdysozoa</taxon>
        <taxon>Arthropoda</taxon>
        <taxon>Hexapoda</taxon>
        <taxon>Insecta</taxon>
        <taxon>Pterygota</taxon>
        <taxon>Neoptera</taxon>
        <taxon>Endopterygota</taxon>
        <taxon>Coleoptera</taxon>
        <taxon>Polyphaga</taxon>
        <taxon>Elateriformia</taxon>
        <taxon>Elateroidea</taxon>
        <taxon>Lampyridae</taxon>
        <taxon>Lampyrinae</taxon>
        <taxon>Pyrocoelia</taxon>
    </lineage>
</organism>
<evidence type="ECO:0000256" key="10">
    <source>
        <dbReference type="ARBA" id="ARBA00023306"/>
    </source>
</evidence>
<keyword evidence="6" id="KW-0227">DNA damage</keyword>
<dbReference type="Pfam" id="PF02259">
    <property type="entry name" value="FAT"/>
    <property type="match status" value="1"/>
</dbReference>
<evidence type="ECO:0000259" key="15">
    <source>
        <dbReference type="PROSITE" id="PS51189"/>
    </source>
</evidence>
<dbReference type="GO" id="GO:0006281">
    <property type="term" value="P:DNA repair"/>
    <property type="evidence" value="ECO:0007669"/>
    <property type="project" value="InterPro"/>
</dbReference>
<evidence type="ECO:0000313" key="17">
    <source>
        <dbReference type="EMBL" id="KAK5640688.1"/>
    </source>
</evidence>
<dbReference type="InterPro" id="IPR016024">
    <property type="entry name" value="ARM-type_fold"/>
</dbReference>
<feature type="domain" description="FATC" evidence="16">
    <location>
        <begin position="2791"/>
        <end position="2823"/>
    </location>
</feature>
<dbReference type="InterPro" id="IPR044107">
    <property type="entry name" value="PIKKc_ATM"/>
</dbReference>
<dbReference type="Gene3D" id="1.10.1070.11">
    <property type="entry name" value="Phosphatidylinositol 3-/4-kinase, catalytic domain"/>
    <property type="match status" value="1"/>
</dbReference>
<evidence type="ECO:0000256" key="1">
    <source>
        <dbReference type="ARBA" id="ARBA00004123"/>
    </source>
</evidence>
<evidence type="ECO:0000256" key="8">
    <source>
        <dbReference type="ARBA" id="ARBA00022840"/>
    </source>
</evidence>
<dbReference type="PROSITE" id="PS51189">
    <property type="entry name" value="FAT"/>
    <property type="match status" value="1"/>
</dbReference>
<dbReference type="PANTHER" id="PTHR37079:SF4">
    <property type="entry name" value="SERINE_THREONINE-PROTEIN KINASE ATM"/>
    <property type="match status" value="1"/>
</dbReference>
<evidence type="ECO:0000256" key="5">
    <source>
        <dbReference type="ARBA" id="ARBA00022741"/>
    </source>
</evidence>
<sequence length="2823" mass="325294">MATKDEELRQCCRGLLSNKILERKRNFELLLSLLETQSANLELSTITWNDLTKTVHLFLQKEAAKLEEDEHKKKTPSYYNSTNYGVLFINVVKTAKLKETNFKIVTILQCILEFFKSPILAKHYNTSYLIVLRDEVLSSDYGQIESQEWIELLSCIKHQLEISLPYMDEIKLLQSLNLLLKWGPLHSLPTTHLRQQFSFMSELCRRLDDTSSKGQQEVIICILIEFMTHTAEDNRMACCKLGENIFSSLIEIYQSQTVKFNIKVLILKLFLFQIKIHHPKGALDGNALSYACCWSGWHQYLRTLYSILCQEISNIEQIKFKSISISSNQSHYIPANKTFVTLFVEVFYQLVINDRKMNTTLHSSEGNQPPGKRSKIEVGAASVIRNIQDTKDWCWIHLMTEILKEYPKVITQDEFVWLLEILSSIQSECKCSNLCFHVYESLTVLVGVESYIGISNCDKVELLWTVVADCTLRAVGLNQSEQQTHKLLQRFMEAGKTVNTGQLFRTYTSKVLNLSIYSTTTLYHACEQYGISSRKINGSGNDREILINWILKVDLDKNNNTTYIFSESVVAKILLFLTFKQWPNQMENVALIDKDKFITLEKLYRITFFSCLLDINDKRTSTVNVLSKFNKTYVVCEEMFDYLEKTLIQFLNQFCNANTKLFPKALDLLNAIILYMNVLSLMIECKIVDEYSLQEKGLLRVLEDTFKSWIEIVQPVFHILNAKKNIDRMEEILKQLKKLFDIHVNCLLTSKLRTWITTEFIQNIFMLLNKTANGNPEDEQSSNSLNMLGIDVLCSFCNVPRHSNSDVQHQILYALSEPNFDARLKTDYEQTMRFLKNMENLHCGVFSVVILEKILQSIQIICEVHYTKHDTALNIIQILHGLIPHIAQLNSNSLGSNLMTILDVFFKYRNNYGPLVSESLLNCIGTLVEFDPDANWCKRPSNEEVIFLIMPDFLISDYQKIRIAAIQQLMVIFRQRPKTKFQKDQQKCIFERICKMSYEVFNVKGTVTEERKIDESVTRTASVLHTFVGVISVNATFGRHALFTLIQLVNEKHLNTDSSLQVLDMVAKHRNMSNAQFLLDSNLDYLISEWRSHNLAVNQFPYVLFGCNSLKLFYFKYIHIMVPVLLEDLSLFDEVCADYHISKVDILKECFSRVVGKYIINISTNDNRNKCYNNFAEILTVTTVHKLMFEKLDEVIVYLLRIYFDPERIDNISVSWSLPEPSIPCCNTHIINVCFDHIANVYLNGCSPLTYCLQGNGRKSQKILLSLISKIYESHSVEEKMVALHQFSFFIDALIPHLKQSANINTYLIRTISYTLIHLIESKNNLDVNICCCKYLYAFICSILPENSEILEKCLIAFVAILMPISKMDNDLGNECVKLLHCLIVDHTNLFKSTIKLLDPFPTDFKYSRINSVYGDIKYNGSVFKLEDEIENFIVTGTLMGDAGNRTEGLRYLKKRLSNQKEELKHMYNNLRHVRGFSEDCQKSVLHQLVCALVKLSLSSDTEESLEATKCLGELGSSSLLSVVLQIEQSYENEKCIGFELVTRLITKILSNYIVDKSFDVMEVANSTLLYVLDCKEGKSIFSDSDFKEHFEVYLTPFISSPTIKSNSDYSFNSNFETFLTNTNLWCPLGHASHEKWITDLVCTLLEVFSDKCYLKKLIPMCKVKVNFSEQLLPLLVYLIIKCGNSELISSQICHFFSVHWMYSTTDVISVNSIALNKLSLQCMLNAVHFVRSRQNMESAREFNNFKLNYLHVAQAAQFCTAHFTALLYTEIWCQEKIRQNRAILNNSAIVISGSCLDLIIQNEDSDTRKNLQYILRECYQKVGEVDALSTCELISLSDSEFEIEHYEQLQKWDQVVLHCDIKITQGELHYLPKLQEALKKCNLFDTSFRLERQGNPQFDCAWRLNQWDINDTVLRGHNSYDKYRYFLLKAIHDNDKCNFHHFAAEARQCVIDSLQHASLESSENLYHLLTQLQCLRELEQYMVAKAEGTLKGLIEKWTIQDEINPNDFKYIEPIHSQRGIILFNLISSECKDVIDHLIHMQLKFASMARNVGSNNTATRVVSNLFNISGLTPELQASVKFEKAQLQWLDDKKIACHILRRLLIKLPPSRLRAAGLRLYGTWMIETCSENPHSIIKNYFIESLKILDQLNKTDVDNKHIYEIYHALACFADSQYQQIKSYVKSAVFEQKVKNMEKSRSSAVGIKSQRNRKITNDEHRAIIIRDRQSAIDETEINNTYEEQKMYLSLTMEYYLLNLERSDENNVCMFRILSLLLENRSDKQLENLFNTSIMKVSSYKFIPILPQLIPHITNNVGDAFANNITTIVERCAKDHPHHTLPFILSLSNSQKDRDFCQSKTNTNSNEQRIVAAQKLLRSLENTDLNLKFIIEKMEMVSKALIHLAYVDQDQCKVNENKDFIIPSKCPITKIRSLENILLPTHILSVQKNCDYSAIVGIHSFSKTFSNVGGLNAPKKIYCIGTDGVKRNQLVKGKDDLRQDAVMQQVFNIMNGLLACNKQTMDLFIRTYKIVPLSQRSGILEWVDNSMPIGEYLVGDGKKTQGAHVIYNAGDISPARCRLQFKNAAKLSPNEKLKAYNRICENFHPVFHKFFEDSFVQPAVWYERRRAYTYSVATTSMCGYILGLGDRHVSNILIDKTTAEVVHIDFGIAFEQGLVLPTPETVPFRLTRDIEAGMGICGIEGVFRKSCERTLEMLRNNSETIVSILEVLLYDPLYTWTITPAEAYNRQLNEDQEQNYCGDSCNNSLQFINEESVNITAERTLLRLRQKLQGIAEGGNHTSVEGQVQKLLHQARDPSNLCRLFHGWQPYL</sequence>
<dbReference type="PROSITE" id="PS00916">
    <property type="entry name" value="PI3_4_KINASE_2"/>
    <property type="match status" value="1"/>
</dbReference>
<name>A0AAN7ZIT7_9COLE</name>
<protein>
    <recommendedName>
        <fullName evidence="13">Serine/threonine-protein kinase ATM</fullName>
        <ecNumber evidence="2">2.7.11.1</ecNumber>
    </recommendedName>
</protein>
<dbReference type="Pfam" id="PF02260">
    <property type="entry name" value="FATC"/>
    <property type="match status" value="1"/>
</dbReference>
<keyword evidence="8" id="KW-0067">ATP-binding</keyword>
<evidence type="ECO:0000256" key="4">
    <source>
        <dbReference type="ARBA" id="ARBA00022679"/>
    </source>
</evidence>
<comment type="catalytic activity">
    <reaction evidence="11">
        <text>L-threonyl-[protein] + ATP = O-phospho-L-threonyl-[protein] + ADP + H(+)</text>
        <dbReference type="Rhea" id="RHEA:46608"/>
        <dbReference type="Rhea" id="RHEA-COMP:11060"/>
        <dbReference type="Rhea" id="RHEA-COMP:11605"/>
        <dbReference type="ChEBI" id="CHEBI:15378"/>
        <dbReference type="ChEBI" id="CHEBI:30013"/>
        <dbReference type="ChEBI" id="CHEBI:30616"/>
        <dbReference type="ChEBI" id="CHEBI:61977"/>
        <dbReference type="ChEBI" id="CHEBI:456216"/>
        <dbReference type="EC" id="2.7.11.1"/>
    </reaction>
</comment>
<proteinExistence type="predicted"/>
<dbReference type="PANTHER" id="PTHR37079">
    <property type="entry name" value="SERINE/THREONINE-PROTEIN KINASE ATM"/>
    <property type="match status" value="1"/>
</dbReference>
<dbReference type="GO" id="GO:0005634">
    <property type="term" value="C:nucleus"/>
    <property type="evidence" value="ECO:0007669"/>
    <property type="project" value="UniProtKB-SubCell"/>
</dbReference>
<evidence type="ECO:0000259" key="14">
    <source>
        <dbReference type="PROSITE" id="PS50290"/>
    </source>
</evidence>
<keyword evidence="10" id="KW-0131">Cell cycle</keyword>
<keyword evidence="7" id="KW-0418">Kinase</keyword>
<dbReference type="SUPFAM" id="SSF56112">
    <property type="entry name" value="Protein kinase-like (PK-like)"/>
    <property type="match status" value="1"/>
</dbReference>
<keyword evidence="4" id="KW-0808">Transferase</keyword>
<dbReference type="EC" id="2.7.11.1" evidence="2"/>
<keyword evidence="5" id="KW-0547">Nucleotide-binding</keyword>
<comment type="catalytic activity">
    <reaction evidence="12">
        <text>L-seryl-[protein] + ATP = O-phospho-L-seryl-[protein] + ADP + H(+)</text>
        <dbReference type="Rhea" id="RHEA:17989"/>
        <dbReference type="Rhea" id="RHEA-COMP:9863"/>
        <dbReference type="Rhea" id="RHEA-COMP:11604"/>
        <dbReference type="ChEBI" id="CHEBI:15378"/>
        <dbReference type="ChEBI" id="CHEBI:29999"/>
        <dbReference type="ChEBI" id="CHEBI:30616"/>
        <dbReference type="ChEBI" id="CHEBI:83421"/>
        <dbReference type="ChEBI" id="CHEBI:456216"/>
        <dbReference type="EC" id="2.7.11.1"/>
    </reaction>
</comment>
<evidence type="ECO:0000256" key="9">
    <source>
        <dbReference type="ARBA" id="ARBA00023242"/>
    </source>
</evidence>
<evidence type="ECO:0000256" key="11">
    <source>
        <dbReference type="ARBA" id="ARBA00047899"/>
    </source>
</evidence>
<keyword evidence="3" id="KW-0723">Serine/threonine-protein kinase</keyword>
<dbReference type="SMART" id="SM00146">
    <property type="entry name" value="PI3Kc"/>
    <property type="match status" value="1"/>
</dbReference>
<dbReference type="GO" id="GO:0005524">
    <property type="term" value="F:ATP binding"/>
    <property type="evidence" value="ECO:0007669"/>
    <property type="project" value="UniProtKB-KW"/>
</dbReference>
<dbReference type="InterPro" id="IPR011009">
    <property type="entry name" value="Kinase-like_dom_sf"/>
</dbReference>
<dbReference type="EMBL" id="JAVRBK010000007">
    <property type="protein sequence ID" value="KAK5640688.1"/>
    <property type="molecule type" value="Genomic_DNA"/>
</dbReference>
<dbReference type="CDD" id="cd05171">
    <property type="entry name" value="PIKKc_ATM"/>
    <property type="match status" value="1"/>
</dbReference>
<evidence type="ECO:0000256" key="7">
    <source>
        <dbReference type="ARBA" id="ARBA00022777"/>
    </source>
</evidence>
<dbReference type="SUPFAM" id="SSF48371">
    <property type="entry name" value="ARM repeat"/>
    <property type="match status" value="1"/>
</dbReference>
<reference evidence="17 18" key="1">
    <citation type="journal article" date="2024" name="Insects">
        <title>An Improved Chromosome-Level Genome Assembly of the Firefly Pyrocoelia pectoralis.</title>
        <authorList>
            <person name="Fu X."/>
            <person name="Meyer-Rochow V.B."/>
            <person name="Ballantyne L."/>
            <person name="Zhu X."/>
        </authorList>
    </citation>
    <scope>NUCLEOTIDE SEQUENCE [LARGE SCALE GENOMIC DNA]</scope>
    <source>
        <strain evidence="17">XCY_ONT2</strain>
    </source>
</reference>
<evidence type="ECO:0000256" key="3">
    <source>
        <dbReference type="ARBA" id="ARBA00022527"/>
    </source>
</evidence>
<evidence type="ECO:0000259" key="16">
    <source>
        <dbReference type="PROSITE" id="PS51190"/>
    </source>
</evidence>
<comment type="subcellular location">
    <subcellularLocation>
        <location evidence="1">Nucleus</location>
    </subcellularLocation>
</comment>
<dbReference type="GO" id="GO:0004674">
    <property type="term" value="F:protein serine/threonine kinase activity"/>
    <property type="evidence" value="ECO:0007669"/>
    <property type="project" value="UniProtKB-KW"/>
</dbReference>
<dbReference type="PROSITE" id="PS51190">
    <property type="entry name" value="FATC"/>
    <property type="match status" value="1"/>
</dbReference>
<comment type="caution">
    <text evidence="17">The sequence shown here is derived from an EMBL/GenBank/DDBJ whole genome shotgun (WGS) entry which is preliminary data.</text>
</comment>
<dbReference type="SMART" id="SM01343">
    <property type="entry name" value="FATC"/>
    <property type="match status" value="1"/>
</dbReference>
<feature type="domain" description="FAT" evidence="15">
    <location>
        <begin position="1752"/>
        <end position="2345"/>
    </location>
</feature>
<dbReference type="InterPro" id="IPR000403">
    <property type="entry name" value="PI3/4_kinase_cat_dom"/>
</dbReference>
<dbReference type="InterPro" id="IPR003151">
    <property type="entry name" value="PIK-rel_kinase_FAT"/>
</dbReference>
<dbReference type="Gene3D" id="3.30.1010.10">
    <property type="entry name" value="Phosphatidylinositol 3-kinase Catalytic Subunit, Chain A, domain 4"/>
    <property type="match status" value="1"/>
</dbReference>
<keyword evidence="9" id="KW-0539">Nucleus</keyword>
<dbReference type="FunFam" id="3.30.1010.10:FF:000023">
    <property type="entry name" value="Serine/threonine-protein kinase ATM"/>
    <property type="match status" value="1"/>
</dbReference>
<dbReference type="InterPro" id="IPR036940">
    <property type="entry name" value="PI3/4_kinase_cat_sf"/>
</dbReference>
<dbReference type="Pfam" id="PF00454">
    <property type="entry name" value="PI3_PI4_kinase"/>
    <property type="match status" value="1"/>
</dbReference>
<dbReference type="InterPro" id="IPR014009">
    <property type="entry name" value="PIK_FAT"/>
</dbReference>
<accession>A0AAN7ZIT7</accession>
<dbReference type="Proteomes" id="UP001329430">
    <property type="component" value="Chromosome 7"/>
</dbReference>
<evidence type="ECO:0000256" key="6">
    <source>
        <dbReference type="ARBA" id="ARBA00022763"/>
    </source>
</evidence>
<feature type="domain" description="PI3K/PI4K catalytic" evidence="14">
    <location>
        <begin position="2456"/>
        <end position="2771"/>
    </location>
</feature>
<evidence type="ECO:0000256" key="12">
    <source>
        <dbReference type="ARBA" id="ARBA00048679"/>
    </source>
</evidence>
<dbReference type="PROSITE" id="PS00915">
    <property type="entry name" value="PI3_4_KINASE_1"/>
    <property type="match status" value="1"/>
</dbReference>
<gene>
    <name evidence="17" type="ORF">RI129_009235</name>
</gene>
<dbReference type="InterPro" id="IPR038980">
    <property type="entry name" value="ATM_plant"/>
</dbReference>
<dbReference type="InterPro" id="IPR003152">
    <property type="entry name" value="FATC_dom"/>
</dbReference>